<reference evidence="4" key="2">
    <citation type="submission" date="2021-08" db="EMBL/GenBank/DDBJ databases">
        <authorList>
            <person name="Eriksson T."/>
        </authorList>
    </citation>
    <scope>NUCLEOTIDE SEQUENCE</scope>
    <source>
        <strain evidence="4">Stoneville</strain>
        <tissue evidence="4">Whole head</tissue>
    </source>
</reference>
<accession>A0A8J6L2C4</accession>
<comment type="caution">
    <text evidence="4">The sequence shown here is derived from an EMBL/GenBank/DDBJ whole genome shotgun (WGS) entry which is preliminary data.</text>
</comment>
<feature type="region of interest" description="Disordered" evidence="2">
    <location>
        <begin position="308"/>
        <end position="328"/>
    </location>
</feature>
<evidence type="ECO:0000313" key="4">
    <source>
        <dbReference type="EMBL" id="KAH0809049.1"/>
    </source>
</evidence>
<feature type="compositionally biased region" description="Pro residues" evidence="2">
    <location>
        <begin position="318"/>
        <end position="328"/>
    </location>
</feature>
<evidence type="ECO:0000256" key="1">
    <source>
        <dbReference type="ARBA" id="ARBA00009112"/>
    </source>
</evidence>
<sequence length="1213" mass="135324">MQSLEGACEEGEHTIKKIKTSRSSLPLLHHQETPEIVENCTIPQSFSIFTKFLELHREECAKDNNIESKTGLKRNSYILEKLVARERLNTLILNLYPGNKGYSLAFRTTSRTNQVMDDTANMIETKQWPYEEDELLRYIDNEELPPYLIELLESHYSFLFYNGCIIAEVRDYRQSYPDSKCDIHHVLLRPTLKSLLADINNLVDDKVDLGNEERQQLESQILLANRPTLCLDPDNSVSTTQSRINHNRQMWNTHRFRRAARKFSQVTVNRKRKLDQFTHRPGLELYDFMTRAKTKPKTGHVLGVNKTNKKTQDEIKPIPVPNLDPPPIGPPSQGVFINEFKTYQRPKETSDCLPQLIEEYVLETNMPSKEKGKQRVYHIKLSILQRPSNSEYLGELYLDRDHKKNERNGVACRFSLGSRANANRYIHQFTEIFTESGRKSVRIWYGLSPGYKERVAMAQAQAQIQAQNAAQTNLAQQHLTQLSQTLQNQACVTSPLVNGTVGSRISLVQQNQSIQNTSNVPILQSHLQGTTQIKTTSQVSNQELEINALATKLMNMGQQFQAAANAKQQQQQQQQKLTSNRSNTAIINLLNSSPASNINSDASAAVVNAINNSSLLPQQVQTINQKLLARKMTLSNVANARVLNHSNLIAVNNNRMNISEVNSQLSQSQGQTITLTSVNSGGNYTNYTTVPIKQQVVNQQIITNNSSDSSKSALSALLVGTPAADRPDIVGPNTNSLLLEKLAGSSGPSSSTTPQNSSHFIQSLKSGLQYMVQSPPKANTVVSPLSSPPPQSTNTINFAQLQSLSGLQNVQVQLPGFAQPISLSLNVSSTGNIQGHPTSLLVSLPVTTSTTSANTITQTAGSMGSGVNSIGVGTPTVVLANAGTSNIAQLVTSGVKGLTQQGIRAQGPTSVSLSQGGQSYQLVTPLQRPRMQQNIQRTPITLKMATQNSNAAQVTLPSNASITSQLQKQAQFQQYQQLCLNQQQKNVPGVAGKIRRRSNTSDPQVPELRQKQGNNAMAAPQKRPILGVIHPNKVNKAVPKGKQPLKKANVLNSRAENVQNNENRKNVVVPVAQFEAFTVYEDDDHRARIDERLRLISKSNVYKGTAEDRFITKTELAEIERKKSLEKMEELAKAPPIESDFEKEPETPMSIEKFNDENCQLAEEVILKNVNEKNVFFQVKEYRDDIYAYLREHEYIVQFSYESHTFFMNLQFD</sequence>
<evidence type="ECO:0000313" key="5">
    <source>
        <dbReference type="Proteomes" id="UP000719412"/>
    </source>
</evidence>
<dbReference type="EMBL" id="JABDTM020028371">
    <property type="protein sequence ID" value="KAH0809049.1"/>
    <property type="molecule type" value="Genomic_DNA"/>
</dbReference>
<organism evidence="4 5">
    <name type="scientific">Tenebrio molitor</name>
    <name type="common">Yellow mealworm beetle</name>
    <dbReference type="NCBI Taxonomy" id="7067"/>
    <lineage>
        <taxon>Eukaryota</taxon>
        <taxon>Metazoa</taxon>
        <taxon>Ecdysozoa</taxon>
        <taxon>Arthropoda</taxon>
        <taxon>Hexapoda</taxon>
        <taxon>Insecta</taxon>
        <taxon>Pterygota</taxon>
        <taxon>Neoptera</taxon>
        <taxon>Endopterygota</taxon>
        <taxon>Coleoptera</taxon>
        <taxon>Polyphaga</taxon>
        <taxon>Cucujiformia</taxon>
        <taxon>Tenebrionidae</taxon>
        <taxon>Tenebrio</taxon>
    </lineage>
</organism>
<dbReference type="PANTHER" id="PTHR13526">
    <property type="entry name" value="TRANSCRIPTION FACTOR SPT20 HOMOLOG"/>
    <property type="match status" value="1"/>
</dbReference>
<dbReference type="InterPro" id="IPR021950">
    <property type="entry name" value="Spt20"/>
</dbReference>
<proteinExistence type="inferred from homology"/>
<dbReference type="Pfam" id="PF12090">
    <property type="entry name" value="Spt20_SEP"/>
    <property type="match status" value="1"/>
</dbReference>
<gene>
    <name evidence="4" type="ORF">GEV33_013742</name>
</gene>
<dbReference type="AlphaFoldDB" id="A0A8J6L2C4"/>
<comment type="similarity">
    <text evidence="1">Belongs to the SPT20 family.</text>
</comment>
<reference evidence="4" key="1">
    <citation type="journal article" date="2020" name="J Insects Food Feed">
        <title>The yellow mealworm (Tenebrio molitor) genome: a resource for the emerging insects as food and feed industry.</title>
        <authorList>
            <person name="Eriksson T."/>
            <person name="Andere A."/>
            <person name="Kelstrup H."/>
            <person name="Emery V."/>
            <person name="Picard C."/>
        </authorList>
    </citation>
    <scope>NUCLEOTIDE SEQUENCE</scope>
    <source>
        <strain evidence="4">Stoneville</strain>
        <tissue evidence="4">Whole head</tissue>
    </source>
</reference>
<feature type="domain" description="Spt20-like SEP" evidence="3">
    <location>
        <begin position="88"/>
        <end position="243"/>
    </location>
</feature>
<dbReference type="InterPro" id="IPR046468">
    <property type="entry name" value="Spt20-like_SEP"/>
</dbReference>
<evidence type="ECO:0000259" key="3">
    <source>
        <dbReference type="Pfam" id="PF12090"/>
    </source>
</evidence>
<dbReference type="GO" id="GO:0006357">
    <property type="term" value="P:regulation of transcription by RNA polymerase II"/>
    <property type="evidence" value="ECO:0007669"/>
    <property type="project" value="TreeGrafter"/>
</dbReference>
<dbReference type="GO" id="GO:0003712">
    <property type="term" value="F:transcription coregulator activity"/>
    <property type="evidence" value="ECO:0007669"/>
    <property type="project" value="InterPro"/>
</dbReference>
<dbReference type="Proteomes" id="UP000719412">
    <property type="component" value="Unassembled WGS sequence"/>
</dbReference>
<keyword evidence="5" id="KW-1185">Reference proteome</keyword>
<protein>
    <recommendedName>
        <fullName evidence="3">Spt20-like SEP domain-containing protein</fullName>
    </recommendedName>
</protein>
<evidence type="ECO:0000256" key="2">
    <source>
        <dbReference type="SAM" id="MobiDB-lite"/>
    </source>
</evidence>
<dbReference type="GO" id="GO:0000124">
    <property type="term" value="C:SAGA complex"/>
    <property type="evidence" value="ECO:0007669"/>
    <property type="project" value="InterPro"/>
</dbReference>
<dbReference type="PANTHER" id="PTHR13526:SF8">
    <property type="entry name" value="TRANSCRIPTION FACTOR SPT20 HOMOLOG"/>
    <property type="match status" value="1"/>
</dbReference>
<name>A0A8J6L2C4_TENMO</name>